<comment type="caution">
    <text evidence="1">The sequence shown here is derived from an EMBL/GenBank/DDBJ whole genome shotgun (WGS) entry which is preliminary data.</text>
</comment>
<reference evidence="1 2" key="1">
    <citation type="submission" date="2018-10" db="EMBL/GenBank/DDBJ databases">
        <title>Ulvibacterium marinum gen. nov., sp. nov., a novel marine bacterium of the family Flavobacteriaceae, isolated from a culture of the green alga Ulva prolifera.</title>
        <authorList>
            <person name="Zhang Z."/>
        </authorList>
    </citation>
    <scope>NUCLEOTIDE SEQUENCE [LARGE SCALE GENOMIC DNA]</scope>
    <source>
        <strain evidence="1 2">CCMM003</strain>
    </source>
</reference>
<protein>
    <submittedName>
        <fullName evidence="1">Uncharacterized protein</fullName>
    </submittedName>
</protein>
<evidence type="ECO:0000313" key="1">
    <source>
        <dbReference type="EMBL" id="RKN79861.1"/>
    </source>
</evidence>
<dbReference type="RefSeq" id="WP_120712669.1">
    <property type="nucleotide sequence ID" value="NZ_RBCJ01000003.1"/>
</dbReference>
<evidence type="ECO:0000313" key="2">
    <source>
        <dbReference type="Proteomes" id="UP000276603"/>
    </source>
</evidence>
<proteinExistence type="predicted"/>
<gene>
    <name evidence="1" type="ORF">D7Z94_16455</name>
</gene>
<accession>A0A3B0C537</accession>
<dbReference type="AlphaFoldDB" id="A0A3B0C537"/>
<dbReference type="Proteomes" id="UP000276603">
    <property type="component" value="Unassembled WGS sequence"/>
</dbReference>
<sequence length="92" mass="10573">MTLQKAEKEYYPETWNILLKIRFKGISILQQSSFVRSVEQDIGRNSIQKVNLGLTKDSRIAGEVIEPLQANTDGIKCFRLESLESIKNKPYN</sequence>
<name>A0A3B0C537_9FLAO</name>
<keyword evidence="2" id="KW-1185">Reference proteome</keyword>
<organism evidence="1 2">
    <name type="scientific">Ulvibacterium marinum</name>
    <dbReference type="NCBI Taxonomy" id="2419782"/>
    <lineage>
        <taxon>Bacteria</taxon>
        <taxon>Pseudomonadati</taxon>
        <taxon>Bacteroidota</taxon>
        <taxon>Flavobacteriia</taxon>
        <taxon>Flavobacteriales</taxon>
        <taxon>Flavobacteriaceae</taxon>
        <taxon>Ulvibacterium</taxon>
    </lineage>
</organism>
<dbReference type="EMBL" id="RBCJ01000003">
    <property type="protein sequence ID" value="RKN79861.1"/>
    <property type="molecule type" value="Genomic_DNA"/>
</dbReference>